<dbReference type="OMA" id="GLMCAFD"/>
<dbReference type="GeneID" id="8849793"/>
<dbReference type="VEuPathDB" id="AmoebaDB:NAEGRDRAFT_37208"/>
<dbReference type="eggNOG" id="KOG1405">
    <property type="taxonomic scope" value="Eukaryota"/>
</dbReference>
<dbReference type="InterPro" id="IPR015424">
    <property type="entry name" value="PyrdxlP-dep_Trfase"/>
</dbReference>
<evidence type="ECO:0000256" key="7">
    <source>
        <dbReference type="RuleBase" id="RU003560"/>
    </source>
</evidence>
<dbReference type="OrthoDB" id="10260828at2759"/>
<dbReference type="SUPFAM" id="SSF53383">
    <property type="entry name" value="PLP-dependent transferases"/>
    <property type="match status" value="1"/>
</dbReference>
<dbReference type="PANTHER" id="PTHR43206">
    <property type="entry name" value="AMINOTRANSFERASE"/>
    <property type="match status" value="1"/>
</dbReference>
<gene>
    <name evidence="8" type="ORF">NAEGRDRAFT_37208</name>
</gene>
<dbReference type="Pfam" id="PF00202">
    <property type="entry name" value="Aminotran_3"/>
    <property type="match status" value="1"/>
</dbReference>
<dbReference type="CDD" id="cd00610">
    <property type="entry name" value="OAT_like"/>
    <property type="match status" value="1"/>
</dbReference>
<dbReference type="STRING" id="5762.D2UY50"/>
<dbReference type="PIRSF" id="PIRSF000521">
    <property type="entry name" value="Transaminase_4ab_Lys_Orn"/>
    <property type="match status" value="1"/>
</dbReference>
<dbReference type="InterPro" id="IPR015422">
    <property type="entry name" value="PyrdxlP-dep_Trfase_small"/>
</dbReference>
<accession>D2UY50</accession>
<keyword evidence="9" id="KW-1185">Reference proteome</keyword>
<dbReference type="EMBL" id="GG738845">
    <property type="protein sequence ID" value="EFC50731.1"/>
    <property type="molecule type" value="Genomic_DNA"/>
</dbReference>
<evidence type="ECO:0000256" key="5">
    <source>
        <dbReference type="ARBA" id="ARBA00022898"/>
    </source>
</evidence>
<protein>
    <submittedName>
        <fullName evidence="8">4-aminobutyrate aminotransferase</fullName>
    </submittedName>
</protein>
<evidence type="ECO:0000256" key="3">
    <source>
        <dbReference type="ARBA" id="ARBA00022576"/>
    </source>
</evidence>
<dbReference type="Gene3D" id="3.40.640.10">
    <property type="entry name" value="Type I PLP-dependent aspartate aminotransferase-like (Major domain)"/>
    <property type="match status" value="1"/>
</dbReference>
<evidence type="ECO:0000256" key="2">
    <source>
        <dbReference type="ARBA" id="ARBA00008954"/>
    </source>
</evidence>
<evidence type="ECO:0000313" key="9">
    <source>
        <dbReference type="Proteomes" id="UP000006671"/>
    </source>
</evidence>
<dbReference type="InterPro" id="IPR005814">
    <property type="entry name" value="Aminotrans_3"/>
</dbReference>
<evidence type="ECO:0000256" key="6">
    <source>
        <dbReference type="ARBA" id="ARBA00048021"/>
    </source>
</evidence>
<comment type="catalytic activity">
    <reaction evidence="6">
        <text>4-aminobutanoate + 2-oxoglutarate = succinate semialdehyde + L-glutamate</text>
        <dbReference type="Rhea" id="RHEA:23352"/>
        <dbReference type="ChEBI" id="CHEBI:16810"/>
        <dbReference type="ChEBI" id="CHEBI:29985"/>
        <dbReference type="ChEBI" id="CHEBI:57706"/>
        <dbReference type="ChEBI" id="CHEBI:59888"/>
        <dbReference type="EC" id="2.6.1.19"/>
    </reaction>
</comment>
<keyword evidence="3 8" id="KW-0032">Aminotransferase</keyword>
<evidence type="ECO:0000256" key="4">
    <source>
        <dbReference type="ARBA" id="ARBA00022679"/>
    </source>
</evidence>
<dbReference type="AlphaFoldDB" id="D2UY50"/>
<name>D2UY50_NAEGR</name>
<dbReference type="InParanoid" id="D2UY50"/>
<comment type="similarity">
    <text evidence="2 7">Belongs to the class-III pyridoxal-phosphate-dependent aminotransferase family.</text>
</comment>
<dbReference type="Gene3D" id="3.90.1150.10">
    <property type="entry name" value="Aspartate Aminotransferase, domain 1"/>
    <property type="match status" value="1"/>
</dbReference>
<evidence type="ECO:0000313" key="8">
    <source>
        <dbReference type="EMBL" id="EFC50731.1"/>
    </source>
</evidence>
<dbReference type="RefSeq" id="XP_002683475.1">
    <property type="nucleotide sequence ID" value="XM_002683429.1"/>
</dbReference>
<keyword evidence="4 8" id="KW-0808">Transferase</keyword>
<dbReference type="InterPro" id="IPR015421">
    <property type="entry name" value="PyrdxlP-dep_Trfase_major"/>
</dbReference>
<dbReference type="GO" id="GO:0034386">
    <property type="term" value="F:4-aminobutyrate:2-oxoglutarate transaminase activity"/>
    <property type="evidence" value="ECO:0007669"/>
    <property type="project" value="UniProtKB-EC"/>
</dbReference>
<dbReference type="GO" id="GO:0030170">
    <property type="term" value="F:pyridoxal phosphate binding"/>
    <property type="evidence" value="ECO:0007669"/>
    <property type="project" value="InterPro"/>
</dbReference>
<evidence type="ECO:0000256" key="1">
    <source>
        <dbReference type="ARBA" id="ARBA00001933"/>
    </source>
</evidence>
<dbReference type="KEGG" id="ngr:NAEGRDRAFT_37208"/>
<reference evidence="8 9" key="1">
    <citation type="journal article" date="2010" name="Cell">
        <title>The genome of Naegleria gruberi illuminates early eukaryotic versatility.</title>
        <authorList>
            <person name="Fritz-Laylin L.K."/>
            <person name="Prochnik S.E."/>
            <person name="Ginger M.L."/>
            <person name="Dacks J.B."/>
            <person name="Carpenter M.L."/>
            <person name="Field M.C."/>
            <person name="Kuo A."/>
            <person name="Paredez A."/>
            <person name="Chapman J."/>
            <person name="Pham J."/>
            <person name="Shu S."/>
            <person name="Neupane R."/>
            <person name="Cipriano M."/>
            <person name="Mancuso J."/>
            <person name="Tu H."/>
            <person name="Salamov A."/>
            <person name="Lindquist E."/>
            <person name="Shapiro H."/>
            <person name="Lucas S."/>
            <person name="Grigoriev I.V."/>
            <person name="Cande W.Z."/>
            <person name="Fulton C."/>
            <person name="Rokhsar D.S."/>
            <person name="Dawson S.C."/>
        </authorList>
    </citation>
    <scope>NUCLEOTIDE SEQUENCE [LARGE SCALE GENOMIC DNA]</scope>
    <source>
        <strain evidence="8 9">NEG-M</strain>
    </source>
</reference>
<dbReference type="Proteomes" id="UP000006671">
    <property type="component" value="Unassembled WGS sequence"/>
</dbReference>
<comment type="cofactor">
    <cofactor evidence="1">
        <name>pyridoxal 5'-phosphate</name>
        <dbReference type="ChEBI" id="CHEBI:597326"/>
    </cofactor>
</comment>
<organism evidence="9">
    <name type="scientific">Naegleria gruberi</name>
    <name type="common">Amoeba</name>
    <dbReference type="NCBI Taxonomy" id="5762"/>
    <lineage>
        <taxon>Eukaryota</taxon>
        <taxon>Discoba</taxon>
        <taxon>Heterolobosea</taxon>
        <taxon>Tetramitia</taxon>
        <taxon>Eutetramitia</taxon>
        <taxon>Vahlkampfiidae</taxon>
        <taxon>Naegleria</taxon>
    </lineage>
</organism>
<dbReference type="GO" id="GO:0005739">
    <property type="term" value="C:mitochondrion"/>
    <property type="evidence" value="ECO:0007669"/>
    <property type="project" value="TreeGrafter"/>
</dbReference>
<proteinExistence type="inferred from homology"/>
<dbReference type="GO" id="GO:0009450">
    <property type="term" value="P:gamma-aminobutyric acid catabolic process"/>
    <property type="evidence" value="ECO:0007669"/>
    <property type="project" value="TreeGrafter"/>
</dbReference>
<keyword evidence="5 7" id="KW-0663">Pyridoxal phosphate</keyword>
<dbReference type="FunFam" id="3.40.640.10:FF:000073">
    <property type="entry name" value="Probable 4-aminobutyrate aminotransferase"/>
    <property type="match status" value="1"/>
</dbReference>
<sequence length="440" mass="49778">MNKIQDMRTAHFVANFEKSKGNFVVDADDNVILDTFTQISALPLGYNHPYLIEKFQTDSRYATSFLNRPSLGINPPHNYIDILNESFVRVMPKGMTDVVTLSSGAEANENAYKTAFCRYRQLQRGGKSPSQQEMDSSVLNNAPGTPNLSILSFKASFHGRTLGSLTATHSKAIHKVDFPSFNWPVCDFPQLKYPLSEHEVENKKEMDRCLEEVEKTIKLSHSTNSPWGDVAGLVVEPIQSEGGDRHALPYFFRELRRITKENNVAFICDEVQTGVCATGTFWAHEQWGLGENGPDIVCFSKKCQTAGIFHRPEFKIDMPYRIFNTWLGDYTRAIQFGHVIDVIEKDNLLSLVNETGAYMMKHLQELSQRYPGKIDNVRGVGTFIAFDSNKQGELLKQMLHRGVEAGACGSNTIRLRPMLVFHQYHANIFLQTLNEVLKNL</sequence>
<dbReference type="PANTHER" id="PTHR43206:SF1">
    <property type="entry name" value="4-AMINOBUTYRATE AMINOTRANSFERASE, MITOCHONDRIAL"/>
    <property type="match status" value="1"/>
</dbReference>
<dbReference type="FunCoup" id="D2UY50">
    <property type="interactions" value="166"/>
</dbReference>